<evidence type="ECO:0000313" key="10">
    <source>
        <dbReference type="Proteomes" id="UP000002320"/>
    </source>
</evidence>
<dbReference type="GO" id="GO:0007165">
    <property type="term" value="P:signal transduction"/>
    <property type="evidence" value="ECO:0007669"/>
    <property type="project" value="UniProtKB-KW"/>
</dbReference>
<comment type="similarity">
    <text evidence="8">Belongs to the insect chemoreceptor superfamily. Gustatory receptor (GR) family.</text>
</comment>
<dbReference type="VEuPathDB" id="VectorBase:CQUJHB020393"/>
<protein>
    <recommendedName>
        <fullName evidence="8">Gustatory receptor</fullName>
    </recommendedName>
</protein>
<evidence type="ECO:0000256" key="4">
    <source>
        <dbReference type="ARBA" id="ARBA00022989"/>
    </source>
</evidence>
<feature type="transmembrane region" description="Helical" evidence="8">
    <location>
        <begin position="136"/>
        <end position="157"/>
    </location>
</feature>
<reference evidence="9" key="1">
    <citation type="submission" date="2020-05" db="UniProtKB">
        <authorList>
            <consortium name="EnsemblMetazoa"/>
        </authorList>
    </citation>
    <scope>IDENTIFICATION</scope>
    <source>
        <strain evidence="9">JHB</strain>
    </source>
</reference>
<feature type="transmembrane region" description="Helical" evidence="8">
    <location>
        <begin position="347"/>
        <end position="365"/>
    </location>
</feature>
<evidence type="ECO:0000256" key="6">
    <source>
        <dbReference type="ARBA" id="ARBA00023170"/>
    </source>
</evidence>
<evidence type="ECO:0000256" key="7">
    <source>
        <dbReference type="ARBA" id="ARBA00023224"/>
    </source>
</evidence>
<proteinExistence type="inferred from homology"/>
<comment type="subcellular location">
    <subcellularLocation>
        <location evidence="1 8">Cell membrane</location>
        <topology evidence="1 8">Multi-pass membrane protein</topology>
    </subcellularLocation>
</comment>
<dbReference type="EnsemblMetazoa" id="CPIJ039856-RC">
    <property type="protein sequence ID" value="CPIJ039856-PC"/>
    <property type="gene ID" value="CPIJ039856"/>
</dbReference>
<feature type="transmembrane region" description="Helical" evidence="8">
    <location>
        <begin position="27"/>
        <end position="51"/>
    </location>
</feature>
<keyword evidence="3 8" id="KW-0812">Transmembrane</keyword>
<dbReference type="GO" id="GO:0030425">
    <property type="term" value="C:dendrite"/>
    <property type="evidence" value="ECO:0007669"/>
    <property type="project" value="TreeGrafter"/>
</dbReference>
<feature type="transmembrane region" description="Helical" evidence="8">
    <location>
        <begin position="71"/>
        <end position="92"/>
    </location>
</feature>
<keyword evidence="4 8" id="KW-1133">Transmembrane helix</keyword>
<dbReference type="PANTHER" id="PTHR21143">
    <property type="entry name" value="INVERTEBRATE GUSTATORY RECEPTOR"/>
    <property type="match status" value="1"/>
</dbReference>
<dbReference type="AlphaFoldDB" id="A0A1S4KJP7"/>
<evidence type="ECO:0000256" key="2">
    <source>
        <dbReference type="ARBA" id="ARBA00022475"/>
    </source>
</evidence>
<accession>A0A1S4KJP7</accession>
<feature type="transmembrane region" description="Helical" evidence="8">
    <location>
        <begin position="230"/>
        <end position="251"/>
    </location>
</feature>
<name>A0A1S4KJP7_CULQU</name>
<dbReference type="GO" id="GO:0050909">
    <property type="term" value="P:sensory perception of taste"/>
    <property type="evidence" value="ECO:0007669"/>
    <property type="project" value="InterPro"/>
</dbReference>
<keyword evidence="6 8" id="KW-0675">Receptor</keyword>
<comment type="function">
    <text evidence="8">Gustatory receptor which mediates acceptance or avoidance behavior, depending on its substrates.</text>
</comment>
<dbReference type="GO" id="GO:0008049">
    <property type="term" value="P:male courtship behavior"/>
    <property type="evidence" value="ECO:0007669"/>
    <property type="project" value="TreeGrafter"/>
</dbReference>
<keyword evidence="2 8" id="KW-1003">Cell membrane</keyword>
<dbReference type="GO" id="GO:0005886">
    <property type="term" value="C:plasma membrane"/>
    <property type="evidence" value="ECO:0007669"/>
    <property type="project" value="UniProtKB-SubCell"/>
</dbReference>
<evidence type="ECO:0000256" key="3">
    <source>
        <dbReference type="ARBA" id="ARBA00022692"/>
    </source>
</evidence>
<evidence type="ECO:0000256" key="8">
    <source>
        <dbReference type="RuleBase" id="RU363108"/>
    </source>
</evidence>
<dbReference type="GO" id="GO:0030424">
    <property type="term" value="C:axon"/>
    <property type="evidence" value="ECO:0007669"/>
    <property type="project" value="TreeGrafter"/>
</dbReference>
<dbReference type="InterPro" id="IPR013604">
    <property type="entry name" value="7TM_chemorcpt"/>
</dbReference>
<dbReference type="OrthoDB" id="7762783at2759"/>
<dbReference type="PANTHER" id="PTHR21143:SF133">
    <property type="entry name" value="GUSTATORY AND PHEROMONE RECEPTOR 32A-RELATED"/>
    <property type="match status" value="1"/>
</dbReference>
<comment type="caution">
    <text evidence="8">Lacks conserved residue(s) required for the propagation of feature annotation.</text>
</comment>
<dbReference type="GO" id="GO:0007635">
    <property type="term" value="P:chemosensory behavior"/>
    <property type="evidence" value="ECO:0007669"/>
    <property type="project" value="TreeGrafter"/>
</dbReference>
<keyword evidence="7 8" id="KW-0807">Transducer</keyword>
<dbReference type="GO" id="GO:0043025">
    <property type="term" value="C:neuronal cell body"/>
    <property type="evidence" value="ECO:0007669"/>
    <property type="project" value="TreeGrafter"/>
</dbReference>
<dbReference type="Pfam" id="PF08395">
    <property type="entry name" value="7tm_7"/>
    <property type="match status" value="1"/>
</dbReference>
<evidence type="ECO:0000256" key="5">
    <source>
        <dbReference type="ARBA" id="ARBA00023136"/>
    </source>
</evidence>
<sequence length="370" mass="42685">MDACRLVNLFNYLLVGNVRIVRRYHRLCAVPSGTLRNFCTLLTLALLTAYFGMVRMRMFSKVLLFFDVSTVAFLLMHLMIIFVQFASILASVRNRTCLAQLFQRIIDFDRELAMNFPRLIHQQCRRRRSNYGWIKLELVLLTCIAILMASRGFGVFLVFPGTTGLAMMGRILMEYNLYTRLVFGQLMVEMLAVRYKALRCAIPGGRLRKVVDFADELDELKRMTTAAVGFHLLVGIATICTVCSVLLFSMMTKLEKGFHMNQYPFWGGFDILDAVDHIGKLAMLSYRYGVVEVKEQEFKNAIKSLQYEATEEHSEDYLNFLDLINLKLMTESPKITACGLFTVNLQVFYNVFAAIVTYIMILFQFRDFEK</sequence>
<keyword evidence="10" id="KW-1185">Reference proteome</keyword>
<keyword evidence="5 8" id="KW-0472">Membrane</keyword>
<dbReference type="VEuPathDB" id="VectorBase:CPIJ039856"/>
<evidence type="ECO:0000256" key="1">
    <source>
        <dbReference type="ARBA" id="ARBA00004651"/>
    </source>
</evidence>
<dbReference type="Proteomes" id="UP000002320">
    <property type="component" value="Unassembled WGS sequence"/>
</dbReference>
<evidence type="ECO:0000313" key="9">
    <source>
        <dbReference type="EnsemblMetazoa" id="CPIJ039856-PC"/>
    </source>
</evidence>
<organism evidence="9 10">
    <name type="scientific">Culex quinquefasciatus</name>
    <name type="common">Southern house mosquito</name>
    <name type="synonym">Culex pungens</name>
    <dbReference type="NCBI Taxonomy" id="7176"/>
    <lineage>
        <taxon>Eukaryota</taxon>
        <taxon>Metazoa</taxon>
        <taxon>Ecdysozoa</taxon>
        <taxon>Arthropoda</taxon>
        <taxon>Hexapoda</taxon>
        <taxon>Insecta</taxon>
        <taxon>Pterygota</taxon>
        <taxon>Neoptera</taxon>
        <taxon>Endopterygota</taxon>
        <taxon>Diptera</taxon>
        <taxon>Nematocera</taxon>
        <taxon>Culicoidea</taxon>
        <taxon>Culicidae</taxon>
        <taxon>Culicinae</taxon>
        <taxon>Culicini</taxon>
        <taxon>Culex</taxon>
        <taxon>Culex</taxon>
    </lineage>
</organism>